<dbReference type="AlphaFoldDB" id="A0A2T0JYE3"/>
<dbReference type="GO" id="GO:0003677">
    <property type="term" value="F:DNA binding"/>
    <property type="evidence" value="ECO:0007669"/>
    <property type="project" value="UniProtKB-KW"/>
</dbReference>
<organism evidence="3 4">
    <name type="scientific">Actinoplanes italicus</name>
    <dbReference type="NCBI Taxonomy" id="113567"/>
    <lineage>
        <taxon>Bacteria</taxon>
        <taxon>Bacillati</taxon>
        <taxon>Actinomycetota</taxon>
        <taxon>Actinomycetes</taxon>
        <taxon>Micromonosporales</taxon>
        <taxon>Micromonosporaceae</taxon>
        <taxon>Actinoplanes</taxon>
    </lineage>
</organism>
<dbReference type="PROSITE" id="PS51197">
    <property type="entry name" value="HTH_RRF2_2"/>
    <property type="match status" value="1"/>
</dbReference>
<dbReference type="InterPro" id="IPR030489">
    <property type="entry name" value="TR_Rrf2-type_CS"/>
</dbReference>
<evidence type="ECO:0000256" key="1">
    <source>
        <dbReference type="ARBA" id="ARBA00023125"/>
    </source>
</evidence>
<comment type="caution">
    <text evidence="3">The sequence shown here is derived from an EMBL/GenBank/DDBJ whole genome shotgun (WGS) entry which is preliminary data.</text>
</comment>
<dbReference type="NCBIfam" id="TIGR00738">
    <property type="entry name" value="rrf2_super"/>
    <property type="match status" value="1"/>
</dbReference>
<evidence type="ECO:0000313" key="4">
    <source>
        <dbReference type="Proteomes" id="UP000239415"/>
    </source>
</evidence>
<keyword evidence="4" id="KW-1185">Reference proteome</keyword>
<dbReference type="Gene3D" id="1.10.10.10">
    <property type="entry name" value="Winged helix-like DNA-binding domain superfamily/Winged helix DNA-binding domain"/>
    <property type="match status" value="1"/>
</dbReference>
<dbReference type="InterPro" id="IPR036390">
    <property type="entry name" value="WH_DNA-bd_sf"/>
</dbReference>
<evidence type="ECO:0000256" key="2">
    <source>
        <dbReference type="ARBA" id="ARBA00034078"/>
    </source>
</evidence>
<proteinExistence type="predicted"/>
<dbReference type="PANTHER" id="PTHR33221">
    <property type="entry name" value="WINGED HELIX-TURN-HELIX TRANSCRIPTIONAL REGULATOR, RRF2 FAMILY"/>
    <property type="match status" value="1"/>
</dbReference>
<dbReference type="PANTHER" id="PTHR33221:SF4">
    <property type="entry name" value="HTH-TYPE TRANSCRIPTIONAL REPRESSOR NSRR"/>
    <property type="match status" value="1"/>
</dbReference>
<comment type="cofactor">
    <cofactor evidence="2">
        <name>[2Fe-2S] cluster</name>
        <dbReference type="ChEBI" id="CHEBI:190135"/>
    </cofactor>
</comment>
<accession>A0A2T0JYE3</accession>
<protein>
    <submittedName>
        <fullName evidence="3">BadM/Rrf2 family transcriptional regulator</fullName>
    </submittedName>
</protein>
<keyword evidence="1" id="KW-0238">DNA-binding</keyword>
<dbReference type="InterPro" id="IPR036388">
    <property type="entry name" value="WH-like_DNA-bd_sf"/>
</dbReference>
<dbReference type="Pfam" id="PF02082">
    <property type="entry name" value="Rrf2"/>
    <property type="match status" value="1"/>
</dbReference>
<name>A0A2T0JYE3_9ACTN</name>
<dbReference type="RefSeq" id="WP_106328749.1">
    <property type="nucleotide sequence ID" value="NZ_BOMO01000156.1"/>
</dbReference>
<dbReference type="Proteomes" id="UP000239415">
    <property type="component" value="Unassembled WGS sequence"/>
</dbReference>
<dbReference type="GO" id="GO:0005829">
    <property type="term" value="C:cytosol"/>
    <property type="evidence" value="ECO:0007669"/>
    <property type="project" value="TreeGrafter"/>
</dbReference>
<dbReference type="InterPro" id="IPR000944">
    <property type="entry name" value="Tscrpt_reg_Rrf2"/>
</dbReference>
<sequence length="145" mass="15241">MRLNRSTDIGLRVLMLAAAREDDLLTIDTLADAVAVPRNHLAKVVQRLQHLGLLETVRGRNGGVRLASGASGASIGRLVRDLEGDSEVVDCDGEPGCPLSGGCRLRGALRAAQEAFHASLDPITIGDLAAPPVRQVLLTLGRFGS</sequence>
<gene>
    <name evidence="3" type="ORF">CLV67_12477</name>
</gene>
<dbReference type="PROSITE" id="PS01332">
    <property type="entry name" value="HTH_RRF2_1"/>
    <property type="match status" value="1"/>
</dbReference>
<dbReference type="GO" id="GO:0003700">
    <property type="term" value="F:DNA-binding transcription factor activity"/>
    <property type="evidence" value="ECO:0007669"/>
    <property type="project" value="TreeGrafter"/>
</dbReference>
<reference evidence="3 4" key="1">
    <citation type="submission" date="2018-03" db="EMBL/GenBank/DDBJ databases">
        <title>Genomic Encyclopedia of Archaeal and Bacterial Type Strains, Phase II (KMG-II): from individual species to whole genera.</title>
        <authorList>
            <person name="Goeker M."/>
        </authorList>
    </citation>
    <scope>NUCLEOTIDE SEQUENCE [LARGE SCALE GENOMIC DNA]</scope>
    <source>
        <strain evidence="3 4">DSM 43146</strain>
    </source>
</reference>
<dbReference type="OrthoDB" id="9795923at2"/>
<dbReference type="SUPFAM" id="SSF46785">
    <property type="entry name" value="Winged helix' DNA-binding domain"/>
    <property type="match status" value="1"/>
</dbReference>
<dbReference type="EMBL" id="PVMZ01000024">
    <property type="protein sequence ID" value="PRX13888.1"/>
    <property type="molecule type" value="Genomic_DNA"/>
</dbReference>
<evidence type="ECO:0000313" key="3">
    <source>
        <dbReference type="EMBL" id="PRX13888.1"/>
    </source>
</evidence>